<protein>
    <submittedName>
        <fullName evidence="1">Uncharacterized protein</fullName>
    </submittedName>
</protein>
<name>A0A1Y2KVD1_9PROT</name>
<comment type="caution">
    <text evidence="1">The sequence shown here is derived from an EMBL/GenBank/DDBJ whole genome shotgun (WGS) entry which is preliminary data.</text>
</comment>
<sequence>MGFIKALRKRVVPEKCLLDMLDGQTISGSIDEFLVRRNGIEAYAIGHLCNRLYVAGDPLRSHFKDAIVEGAERRFLQYNLQDVYGVVASKCVVLDFHLMAQTSSIRDMIKAHNYDTSSLVARIEGENVGALPTLDQPVFLLRQEWNGRCWIGNSGSSHKLASLWFLERERNQSRMMNCEEKMYAFSDHFKNGFRSNACWIFSGELPFEVFAEARELARRAGCSFVGYRNKWHDKGYEFYSLVVDKKHKFFHKFNMFFRDAFEFSSYLKNGAPEFIPGHRHNEFERYRLPEYKGKPMPRREASS</sequence>
<reference evidence="1 2" key="1">
    <citation type="submission" date="2014-03" db="EMBL/GenBank/DDBJ databases">
        <title>The draft genome sequence of Thalassospira mesophila JCM 18969.</title>
        <authorList>
            <person name="Lai Q."/>
            <person name="Shao Z."/>
        </authorList>
    </citation>
    <scope>NUCLEOTIDE SEQUENCE [LARGE SCALE GENOMIC DNA]</scope>
    <source>
        <strain evidence="1 2">JCM 18969</strain>
    </source>
</reference>
<dbReference type="RefSeq" id="WP_085586547.1">
    <property type="nucleotide sequence ID" value="NZ_JFKA01000025.1"/>
</dbReference>
<proteinExistence type="predicted"/>
<accession>A0A1Y2KVD1</accession>
<dbReference type="Proteomes" id="UP000193391">
    <property type="component" value="Unassembled WGS sequence"/>
</dbReference>
<gene>
    <name evidence="1" type="ORF">TMES_21665</name>
</gene>
<evidence type="ECO:0000313" key="2">
    <source>
        <dbReference type="Proteomes" id="UP000193391"/>
    </source>
</evidence>
<dbReference type="EMBL" id="JFKA01000025">
    <property type="protein sequence ID" value="OSQ35131.1"/>
    <property type="molecule type" value="Genomic_DNA"/>
</dbReference>
<organism evidence="1 2">
    <name type="scientific">Thalassospira mesophila</name>
    <dbReference type="NCBI Taxonomy" id="1293891"/>
    <lineage>
        <taxon>Bacteria</taxon>
        <taxon>Pseudomonadati</taxon>
        <taxon>Pseudomonadota</taxon>
        <taxon>Alphaproteobacteria</taxon>
        <taxon>Rhodospirillales</taxon>
        <taxon>Thalassospiraceae</taxon>
        <taxon>Thalassospira</taxon>
    </lineage>
</organism>
<evidence type="ECO:0000313" key="1">
    <source>
        <dbReference type="EMBL" id="OSQ35131.1"/>
    </source>
</evidence>
<keyword evidence="2" id="KW-1185">Reference proteome</keyword>
<dbReference type="Pfam" id="PF20390">
    <property type="entry name" value="DUF6685"/>
    <property type="match status" value="1"/>
</dbReference>
<dbReference type="InterPro" id="IPR046507">
    <property type="entry name" value="DUF6685"/>
</dbReference>
<dbReference type="AlphaFoldDB" id="A0A1Y2KVD1"/>